<dbReference type="InterPro" id="IPR003688">
    <property type="entry name" value="TraG/VirD4"/>
</dbReference>
<evidence type="ECO:0000256" key="5">
    <source>
        <dbReference type="ARBA" id="ARBA00022989"/>
    </source>
</evidence>
<evidence type="ECO:0000256" key="4">
    <source>
        <dbReference type="ARBA" id="ARBA00022692"/>
    </source>
</evidence>
<dbReference type="EMBL" id="CYXY01000020">
    <property type="protein sequence ID" value="CUN12931.1"/>
    <property type="molecule type" value="Genomic_DNA"/>
</dbReference>
<evidence type="ECO:0000256" key="1">
    <source>
        <dbReference type="ARBA" id="ARBA00004651"/>
    </source>
</evidence>
<dbReference type="GO" id="GO:0005886">
    <property type="term" value="C:plasma membrane"/>
    <property type="evidence" value="ECO:0007669"/>
    <property type="project" value="UniProtKB-SubCell"/>
</dbReference>
<name>A0A173UDA6_ANAHA</name>
<comment type="subcellular location">
    <subcellularLocation>
        <location evidence="1">Cell membrane</location>
        <topology evidence="1">Multi-pass membrane protein</topology>
    </subcellularLocation>
</comment>
<dbReference type="AlphaFoldDB" id="A0A173UDA6"/>
<gene>
    <name evidence="9" type="primary">traG</name>
    <name evidence="9" type="ORF">ERS852571_02702</name>
</gene>
<evidence type="ECO:0000313" key="10">
    <source>
        <dbReference type="Proteomes" id="UP000095553"/>
    </source>
</evidence>
<dbReference type="PANTHER" id="PTHR37937:SF1">
    <property type="entry name" value="CONJUGATIVE TRANSFER: DNA TRANSPORT"/>
    <property type="match status" value="1"/>
</dbReference>
<accession>A0A173UDA6</accession>
<sequence>MVKKESNPIVMFFKRRAVRIVGIIGLSFVMLYASAFTAIFLDSTLKNPEQIKFVTDPVAMKQCISNNEQIRMFTIFFFVILLLGIITLFVGGKSSFKVDMIEITPEIHTPVPVGQGQHGTAKWLSNEKFDQVFDSDVIDSKKLMDGKEHFSAGGLVLGKEDLKRSDFFGRTKEKIYHITKDLHALIIGATRSGKTRHIVIETIVDLILAGENIFAVDLKGELRDYTEDAAKRYGYETICIDFIHPYQSDRKNFLEPVIQALRRNDISRAIEETWSLVSQLVGEPPENGEKLWNSGEAATLAASIMAVCYDNQDHPEYQNLTNVFYFITEMCSDYRGALPLQFYIDSLPEEHPAKILLAATKVAAMRTRSSFYVSAIMTLKLLTIPAINQMSNKSDFDIGKMIDEGKKIIIYLCLPARDKTYFPLASLILRQLSDLIDYAADEKYGGRVPVRWNFVDDELGNFTKITNMRQQTSFGTGKGIRHFMFIQSYAQLDDVYGEKVSQIIQDNADIKIYLRSSNSTTKKKISEDLGNYTTRSYSKSNNTPSGTFRNGGSDGESSNLMGRPLLYPDEVGKLQRPYSLVMSDSDPAIMYAPDLSQYAMNEFLGMGDKEHNNRLRQKKAEEYKKNERPHNSKLELWGIWNVWKRHIDAQILKQQKEKAAKAAKK</sequence>
<feature type="transmembrane region" description="Helical" evidence="8">
    <location>
        <begin position="370"/>
        <end position="387"/>
    </location>
</feature>
<evidence type="ECO:0000313" key="9">
    <source>
        <dbReference type="EMBL" id="CUN12931.1"/>
    </source>
</evidence>
<dbReference type="CDD" id="cd01127">
    <property type="entry name" value="TrwB_TraG_TraD_VirD4"/>
    <property type="match status" value="1"/>
</dbReference>
<protein>
    <submittedName>
        <fullName evidence="9">Conjugal transfer protein traG</fullName>
    </submittedName>
</protein>
<dbReference type="InterPro" id="IPR051539">
    <property type="entry name" value="T4SS-coupling_protein"/>
</dbReference>
<feature type="transmembrane region" description="Helical" evidence="8">
    <location>
        <begin position="70"/>
        <end position="90"/>
    </location>
</feature>
<evidence type="ECO:0000256" key="6">
    <source>
        <dbReference type="ARBA" id="ARBA00023136"/>
    </source>
</evidence>
<dbReference type="PANTHER" id="PTHR37937">
    <property type="entry name" value="CONJUGATIVE TRANSFER: DNA TRANSPORT"/>
    <property type="match status" value="1"/>
</dbReference>
<keyword evidence="5 8" id="KW-1133">Transmembrane helix</keyword>
<evidence type="ECO:0000256" key="3">
    <source>
        <dbReference type="ARBA" id="ARBA00022475"/>
    </source>
</evidence>
<evidence type="ECO:0000256" key="2">
    <source>
        <dbReference type="ARBA" id="ARBA00008806"/>
    </source>
</evidence>
<dbReference type="InterPro" id="IPR027417">
    <property type="entry name" value="P-loop_NTPase"/>
</dbReference>
<dbReference type="Proteomes" id="UP000095553">
    <property type="component" value="Unassembled WGS sequence"/>
</dbReference>
<feature type="transmembrane region" description="Helical" evidence="8">
    <location>
        <begin position="20"/>
        <end position="41"/>
    </location>
</feature>
<keyword evidence="6 8" id="KW-0472">Membrane</keyword>
<comment type="similarity">
    <text evidence="2">Belongs to the VirD4/TraG family.</text>
</comment>
<keyword evidence="4 8" id="KW-0812">Transmembrane</keyword>
<keyword evidence="3" id="KW-1003">Cell membrane</keyword>
<dbReference type="Gene3D" id="3.40.50.300">
    <property type="entry name" value="P-loop containing nucleotide triphosphate hydrolases"/>
    <property type="match status" value="1"/>
</dbReference>
<dbReference type="Pfam" id="PF02534">
    <property type="entry name" value="T4SS-DNA_transf"/>
    <property type="match status" value="1"/>
</dbReference>
<feature type="region of interest" description="Disordered" evidence="7">
    <location>
        <begin position="535"/>
        <end position="560"/>
    </location>
</feature>
<reference evidence="9 10" key="1">
    <citation type="submission" date="2015-09" db="EMBL/GenBank/DDBJ databases">
        <authorList>
            <consortium name="Pathogen Informatics"/>
        </authorList>
    </citation>
    <scope>NUCLEOTIDE SEQUENCE [LARGE SCALE GENOMIC DNA]</scope>
    <source>
        <strain evidence="9 10">2789STDY5834959</strain>
    </source>
</reference>
<organism evidence="9 10">
    <name type="scientific">Anaerostipes hadrus</name>
    <dbReference type="NCBI Taxonomy" id="649756"/>
    <lineage>
        <taxon>Bacteria</taxon>
        <taxon>Bacillati</taxon>
        <taxon>Bacillota</taxon>
        <taxon>Clostridia</taxon>
        <taxon>Lachnospirales</taxon>
        <taxon>Lachnospiraceae</taxon>
        <taxon>Anaerostipes</taxon>
    </lineage>
</organism>
<evidence type="ECO:0000256" key="8">
    <source>
        <dbReference type="SAM" id="Phobius"/>
    </source>
</evidence>
<evidence type="ECO:0000256" key="7">
    <source>
        <dbReference type="SAM" id="MobiDB-lite"/>
    </source>
</evidence>
<dbReference type="RefSeq" id="WP_055073343.1">
    <property type="nucleotide sequence ID" value="NZ_CYXY01000020.1"/>
</dbReference>
<dbReference type="SUPFAM" id="SSF52540">
    <property type="entry name" value="P-loop containing nucleoside triphosphate hydrolases"/>
    <property type="match status" value="1"/>
</dbReference>
<proteinExistence type="inferred from homology"/>